<proteinExistence type="predicted"/>
<dbReference type="InterPro" id="IPR027417">
    <property type="entry name" value="P-loop_NTPase"/>
</dbReference>
<dbReference type="EMBL" id="CAICTM010000643">
    <property type="protein sequence ID" value="CAB9514289.1"/>
    <property type="molecule type" value="Genomic_DNA"/>
</dbReference>
<reference evidence="1" key="1">
    <citation type="submission" date="2020-06" db="EMBL/GenBank/DDBJ databases">
        <authorList>
            <consortium name="Plant Systems Biology data submission"/>
        </authorList>
    </citation>
    <scope>NUCLEOTIDE SEQUENCE</scope>
    <source>
        <strain evidence="1">D6</strain>
    </source>
</reference>
<evidence type="ECO:0000313" key="2">
    <source>
        <dbReference type="Proteomes" id="UP001153069"/>
    </source>
</evidence>
<dbReference type="SUPFAM" id="SSF52540">
    <property type="entry name" value="P-loop containing nucleoside triphosphate hydrolases"/>
    <property type="match status" value="1"/>
</dbReference>
<dbReference type="Gene3D" id="3.40.50.300">
    <property type="entry name" value="P-loop containing nucleotide triphosphate hydrolases"/>
    <property type="match status" value="1"/>
</dbReference>
<dbReference type="Proteomes" id="UP001153069">
    <property type="component" value="Unassembled WGS sequence"/>
</dbReference>
<evidence type="ECO:0000313" key="1">
    <source>
        <dbReference type="EMBL" id="CAB9514289.1"/>
    </source>
</evidence>
<dbReference type="OrthoDB" id="45211at2759"/>
<name>A0A9N8E7W5_9STRA</name>
<accession>A0A9N8E7W5</accession>
<protein>
    <submittedName>
        <fullName evidence="1">Uncharacterized protein</fullName>
    </submittedName>
</protein>
<sequence>MRLRSIFVILVGTSLVTFLVLVSSTFGDWAAVTDTTDSSHVVTSNKPVVKSNRLSQSRNEIQTTAGGVIFFFHVIKTGGTTIRDNFRNSSKFPSVQYVLVNTLQEFRGVQPKIEERLLRLGANMTTKTLFVELHGRNTPNLLELAPILQNWKVQAQANQVPFFSFTLLRDPVDFAVSFFNFFHVFGDKRFGRAMPATLENLQKTLQWNPQCIYLVRGERPYFRPSHYYNVTHQDCHEAAESLDNVMDWVGDTQQLSTETLPLLVKLVTGTAPSTEFMDRHIASFNVAATRNQRNKPMSRQLLDAATLDMIHTKTQLDQWLLHHSIRRLNTEG</sequence>
<organism evidence="1 2">
    <name type="scientific">Seminavis robusta</name>
    <dbReference type="NCBI Taxonomy" id="568900"/>
    <lineage>
        <taxon>Eukaryota</taxon>
        <taxon>Sar</taxon>
        <taxon>Stramenopiles</taxon>
        <taxon>Ochrophyta</taxon>
        <taxon>Bacillariophyta</taxon>
        <taxon>Bacillariophyceae</taxon>
        <taxon>Bacillariophycidae</taxon>
        <taxon>Naviculales</taxon>
        <taxon>Naviculaceae</taxon>
        <taxon>Seminavis</taxon>
    </lineage>
</organism>
<dbReference type="AlphaFoldDB" id="A0A9N8E7W5"/>
<gene>
    <name evidence="1" type="ORF">SEMRO_644_G180480.1</name>
</gene>
<keyword evidence="2" id="KW-1185">Reference proteome</keyword>
<comment type="caution">
    <text evidence="1">The sequence shown here is derived from an EMBL/GenBank/DDBJ whole genome shotgun (WGS) entry which is preliminary data.</text>
</comment>